<protein>
    <submittedName>
        <fullName evidence="2">HET domain-containingprotein</fullName>
    </submittedName>
</protein>
<dbReference type="PANTHER" id="PTHR39596:SF2">
    <property type="entry name" value="HET DOMAIN PROTEIN (AFU_ORTHOLOGUE AFUA_1G17550)-RELATED"/>
    <property type="match status" value="1"/>
</dbReference>
<evidence type="ECO:0000313" key="2">
    <source>
        <dbReference type="EMBL" id="KAJ6441650.1"/>
    </source>
</evidence>
<name>A0AB34FRY9_9HYPO</name>
<feature type="compositionally biased region" description="Gly residues" evidence="1">
    <location>
        <begin position="160"/>
        <end position="172"/>
    </location>
</feature>
<feature type="compositionally biased region" description="Basic and acidic residues" evidence="1">
    <location>
        <begin position="981"/>
        <end position="998"/>
    </location>
</feature>
<sequence length="1502" mass="160200">MWRLRLLVAAGFPSLDEGPAGMDLFCLPDDPAAPTPPCPYVCAERWDGGPFRSYAVRKGRAGLVPTALRDTPGAEVAPDVFYAEPMYPTPRAELEPFLQTWLFFGLVAEMLGLNETAPGQRRGLGVVADEETARAEIAALHDTLLVRDGRDDDDDDGEGGDGGNGESVGGPPSGKVLTGAVLVQASLADVLHQRLAVAPDHEAAASAHLAHLGESLRYAVTTLHSIQENVSDPVRHSIAALGELLSTALFMAVARTRPRIPSTPAMLSANWYRDYVRRGGAVEAGMLARGWCPSEVDKIRAQFQGVFTMHYVSRLRRRRRAHDQQEEDAENEGLEQQQQQDGGHVHAHGGCTVHACRAFQMDVETYQPSHARDGCACAHVEVPEADIIRVLRETDSFPVLRVASGEDDRARLAVEAWTPDMPYVAFSHVWADGLGNPHRTSLPGCQVERICQLVAALQQVVRSSSSSAAASASSSSPPTATPPYRIWIDTFCCPVEPAAKPLALGRIAAVYRQATHVLVLDKALAAFPSAGTHPAELLLRTVGASPWMRRLWTLQEGALAQSLFVQFADRAVDFLVLLQDLYAIASRDARYMRIWQDVMTEFNLLQSLSPKRNGAGTVLFSRTPAELITVQRALHFRSVSVPADEPLCIATLLGLDARRVAEASSHQHRMVRVWEQIAGMPGTGNSNSSSSGDGNDNDNGDGAVTTVQGQQRQGGISVRVLFFLEEPLDVPGWRWAPRTLLGSSVRDPVIGIDERVLRFLKEDDVPGSVGTPAPPLGLRVTLRGCRLAPRPRAPGLPLDPWPGLIRKHEDQVLVRRPHDGRGGGWVRVMDWYRTRKIDAWTKEERLAHDERAAQPLQRAMATGRCALLYDVQTHAGELRACCLVQEVRDEADDDDDGARDDDSTALGSRSTPEAAAVAMDMSPPPPPPLRVRRERTVLMSPLSDAEARMMDVMQDLADRVAADPATRDLLALGPAPAPDADADKDGKARKDRDEDKQDQGGGGEAVDDAWKTAWKRVGDLMKRLVAEALASHPDVAQTARDYLGPDADEYLWVLIPKAHAHTVTMTEVPEGQVLVPVARHEDAVLDAHAADGVVALEDVGVDEARVHGVVEEVALELLPLAGPRRRLASLLGGAVLAHADDVAGRHHGALPTAEAKALRGGGGDGQRARDVVDLEADVVVGEEGGDGAGGEDGVAVAAQDAEAQQAVDGHILGEHVQAVEPGAGRDAGDAPVLHALDDGVNSSGTRRPGAAGERQGARHVAGVGAPLAASVEHHGFLADERLVVGAVVQRRAVLACAGDDGVGHVTGAAGGADGGKDGFDVALARQAPQQLGDLAVASAGHGVGAPHHGHLVVGLDDAGAVHGRPQPRDVEPVDGEACAGHHRGRRRLVTVQGKDGAVAVRGGPACQLVVVAGLVDVVAAHALGGRGLGAVPEHLARLDVGNPEDEAVSGHVKKLSIVSEWCHLRIVDVVAAKNEEQTDYRRWRNGCGWSESSRSRSGMPGR</sequence>
<reference evidence="2" key="1">
    <citation type="submission" date="2023-01" db="EMBL/GenBank/DDBJ databases">
        <title>The growth and conidiation of Purpureocillium lavendulum are regulated by nitrogen source and histone H3K14 acetylation.</title>
        <authorList>
            <person name="Tang P."/>
            <person name="Han J."/>
            <person name="Zhang C."/>
            <person name="Tang P."/>
            <person name="Qi F."/>
            <person name="Zhang K."/>
            <person name="Liang L."/>
        </authorList>
    </citation>
    <scope>NUCLEOTIDE SEQUENCE</scope>
    <source>
        <strain evidence="2">YMF1.00683</strain>
    </source>
</reference>
<gene>
    <name evidence="2" type="ORF">O9K51_05201</name>
</gene>
<dbReference type="EMBL" id="JAQHRD010000004">
    <property type="protein sequence ID" value="KAJ6441650.1"/>
    <property type="molecule type" value="Genomic_DNA"/>
</dbReference>
<dbReference type="Proteomes" id="UP001163105">
    <property type="component" value="Unassembled WGS sequence"/>
</dbReference>
<feature type="region of interest" description="Disordered" evidence="1">
    <location>
        <begin position="680"/>
        <end position="711"/>
    </location>
</feature>
<evidence type="ECO:0000256" key="1">
    <source>
        <dbReference type="SAM" id="MobiDB-lite"/>
    </source>
</evidence>
<feature type="compositionally biased region" description="Low complexity" evidence="1">
    <location>
        <begin position="684"/>
        <end position="694"/>
    </location>
</feature>
<comment type="caution">
    <text evidence="2">The sequence shown here is derived from an EMBL/GenBank/DDBJ whole genome shotgun (WGS) entry which is preliminary data.</text>
</comment>
<feature type="region of interest" description="Disordered" evidence="1">
    <location>
        <begin position="145"/>
        <end position="173"/>
    </location>
</feature>
<dbReference type="PANTHER" id="PTHR39596">
    <property type="match status" value="1"/>
</dbReference>
<evidence type="ECO:0000313" key="3">
    <source>
        <dbReference type="Proteomes" id="UP001163105"/>
    </source>
</evidence>
<feature type="region of interest" description="Disordered" evidence="1">
    <location>
        <begin position="970"/>
        <end position="1007"/>
    </location>
</feature>
<feature type="region of interest" description="Disordered" evidence="1">
    <location>
        <begin position="318"/>
        <end position="346"/>
    </location>
</feature>
<accession>A0AB34FRY9</accession>
<feature type="region of interest" description="Disordered" evidence="1">
    <location>
        <begin position="889"/>
        <end position="931"/>
    </location>
</feature>
<proteinExistence type="predicted"/>
<keyword evidence="3" id="KW-1185">Reference proteome</keyword>
<organism evidence="2 3">
    <name type="scientific">Purpureocillium lavendulum</name>
    <dbReference type="NCBI Taxonomy" id="1247861"/>
    <lineage>
        <taxon>Eukaryota</taxon>
        <taxon>Fungi</taxon>
        <taxon>Dikarya</taxon>
        <taxon>Ascomycota</taxon>
        <taxon>Pezizomycotina</taxon>
        <taxon>Sordariomycetes</taxon>
        <taxon>Hypocreomycetidae</taxon>
        <taxon>Hypocreales</taxon>
        <taxon>Ophiocordycipitaceae</taxon>
        <taxon>Purpureocillium</taxon>
    </lineage>
</organism>
<feature type="compositionally biased region" description="Acidic residues" evidence="1">
    <location>
        <begin position="889"/>
        <end position="899"/>
    </location>
</feature>